<keyword evidence="1" id="KW-1133">Transmembrane helix</keyword>
<dbReference type="Pfam" id="PF01882">
    <property type="entry name" value="DUF58"/>
    <property type="match status" value="1"/>
</dbReference>
<evidence type="ECO:0000256" key="1">
    <source>
        <dbReference type="SAM" id="Phobius"/>
    </source>
</evidence>
<dbReference type="EMBL" id="FOAF01000004">
    <property type="protein sequence ID" value="SEL83530.1"/>
    <property type="molecule type" value="Genomic_DNA"/>
</dbReference>
<evidence type="ECO:0000313" key="3">
    <source>
        <dbReference type="EMBL" id="SEL83530.1"/>
    </source>
</evidence>
<dbReference type="OrthoDB" id="845740at2"/>
<dbReference type="InterPro" id="IPR036465">
    <property type="entry name" value="vWFA_dom_sf"/>
</dbReference>
<feature type="transmembrane region" description="Helical" evidence="1">
    <location>
        <begin position="12"/>
        <end position="34"/>
    </location>
</feature>
<gene>
    <name evidence="3" type="ORF">SAMN05661044_03505</name>
</gene>
<dbReference type="STRING" id="407022.SAMN05661044_03505"/>
<dbReference type="PANTHER" id="PTHR33608">
    <property type="entry name" value="BLL2464 PROTEIN"/>
    <property type="match status" value="1"/>
</dbReference>
<feature type="domain" description="DUF58" evidence="2">
    <location>
        <begin position="210"/>
        <end position="351"/>
    </location>
</feature>
<dbReference type="AlphaFoldDB" id="A0A1H7TF75"/>
<keyword evidence="1" id="KW-0472">Membrane</keyword>
<keyword evidence="4" id="KW-1185">Reference proteome</keyword>
<dbReference type="Proteomes" id="UP000199421">
    <property type="component" value="Unassembled WGS sequence"/>
</dbReference>
<proteinExistence type="predicted"/>
<feature type="transmembrane region" description="Helical" evidence="1">
    <location>
        <begin position="40"/>
        <end position="62"/>
    </location>
</feature>
<sequence>MNRLFRLFYTDLFLCSRLFIALGLAALLFLFSFFFPWLGIIPVIFLLTVAIVFVADLFLLYASKGAKVTTTREVASRLSNSDDNDIHLTIKNHYPFNVHVGIIDEIPTQFQRRDIWFNKTLLAKATEGITYQLRPVKRGIYAFGDIHTFVQSPIKFIQRRFNSAAAINIPVYPSFLQMRRYELLAISDRLSDYGLKKIRRLGHSMEFEQIKTYVQGDDYRTLNWKATARHGNLMVNSYIDERSQHVYCIIDKSRSMKMPFDGLSLLDYAINASLVLSNIALKKEDKAGLITVSEKIGSVVPADKRPIQLHYIMEVLYKEKTRYLETNMEVLYSIIRRTMKQRSLVLLFSNFESISALNRQLPYLKKIAQFHLLVVIFFENTELTNLSREKAYNVEGIYLKTIAEKFVYEKKMIVRELTRHGIQSILSPPHLLTVNTINKYLEIKAKQKI</sequence>
<organism evidence="3 4">
    <name type="scientific">Olivibacter domesticus</name>
    <name type="common">Pseudosphingobacterium domesticum</name>
    <dbReference type="NCBI Taxonomy" id="407022"/>
    <lineage>
        <taxon>Bacteria</taxon>
        <taxon>Pseudomonadati</taxon>
        <taxon>Bacteroidota</taxon>
        <taxon>Sphingobacteriia</taxon>
        <taxon>Sphingobacteriales</taxon>
        <taxon>Sphingobacteriaceae</taxon>
        <taxon>Olivibacter</taxon>
    </lineage>
</organism>
<reference evidence="4" key="1">
    <citation type="submission" date="2016-10" db="EMBL/GenBank/DDBJ databases">
        <authorList>
            <person name="Varghese N."/>
            <person name="Submissions S."/>
        </authorList>
    </citation>
    <scope>NUCLEOTIDE SEQUENCE [LARGE SCALE GENOMIC DNA]</scope>
    <source>
        <strain evidence="4">DSM 18733</strain>
    </source>
</reference>
<dbReference type="PANTHER" id="PTHR33608:SF3">
    <property type="entry name" value="SLR2013 PROTEIN"/>
    <property type="match status" value="1"/>
</dbReference>
<dbReference type="SUPFAM" id="SSF53300">
    <property type="entry name" value="vWA-like"/>
    <property type="match status" value="1"/>
</dbReference>
<protein>
    <submittedName>
        <fullName evidence="3">Uncharacterized conserved protein, DUF58 family, contains vWF domain</fullName>
    </submittedName>
</protein>
<evidence type="ECO:0000313" key="4">
    <source>
        <dbReference type="Proteomes" id="UP000199421"/>
    </source>
</evidence>
<dbReference type="InterPro" id="IPR002881">
    <property type="entry name" value="DUF58"/>
</dbReference>
<name>A0A1H7TF75_OLID1</name>
<evidence type="ECO:0000259" key="2">
    <source>
        <dbReference type="Pfam" id="PF01882"/>
    </source>
</evidence>
<keyword evidence="1" id="KW-0812">Transmembrane</keyword>
<accession>A0A1H7TF75</accession>
<dbReference type="RefSeq" id="WP_093326709.1">
    <property type="nucleotide sequence ID" value="NZ_FOAF01000004.1"/>
</dbReference>